<evidence type="ECO:0000313" key="3">
    <source>
        <dbReference type="Proteomes" id="UP000627838"/>
    </source>
</evidence>
<name>A0ABR9JYF4_9ACTN</name>
<dbReference type="Gene3D" id="3.90.1720.10">
    <property type="entry name" value="endopeptidase domain like (from Nostoc punctiforme)"/>
    <property type="match status" value="1"/>
</dbReference>
<feature type="domain" description="Peptidase C51" evidence="1">
    <location>
        <begin position="161"/>
        <end position="248"/>
    </location>
</feature>
<gene>
    <name evidence="2" type="ORF">H4W34_005449</name>
</gene>
<proteinExistence type="predicted"/>
<reference evidence="2 3" key="1">
    <citation type="submission" date="2020-10" db="EMBL/GenBank/DDBJ databases">
        <title>Sequencing the genomes of 1000 actinobacteria strains.</title>
        <authorList>
            <person name="Klenk H.-P."/>
        </authorList>
    </citation>
    <scope>NUCLEOTIDE SEQUENCE [LARGE SCALE GENOMIC DNA]</scope>
    <source>
        <strain evidence="2 3">DSM 46744</strain>
    </source>
</reference>
<evidence type="ECO:0000259" key="1">
    <source>
        <dbReference type="Pfam" id="PF05257"/>
    </source>
</evidence>
<protein>
    <recommendedName>
        <fullName evidence="1">Peptidase C51 domain-containing protein</fullName>
    </recommendedName>
</protein>
<keyword evidence="3" id="KW-1185">Reference proteome</keyword>
<dbReference type="Proteomes" id="UP000627838">
    <property type="component" value="Unassembled WGS sequence"/>
</dbReference>
<sequence>MTGRFDRLSESVKRFNPRSAVKRLAPELAIKRMTPEDRAVGVAVGAVLAGAVGLSVFNPVTGASAATEAASATVEKAAAVTHTAEKPAATSSGMTLAEAKAEGWKVLPHAVEASEVIDLAKEQVGIEEEGSGNMTKFHDWWVSTPRAESAASSGGFSVDAYNGAAWCDMFVSWLGSQTGVKGMGWDAYTVSHANWFKDQGRWGDEAKPGAVVFFDWGAGSDGSIGDIDHVGIVEKDNGDGTVSTIEGNSNNAVQERTRDKGQIVGYGYPEYA</sequence>
<organism evidence="2 3">
    <name type="scientific">Actinomadura algeriensis</name>
    <dbReference type="NCBI Taxonomy" id="1679523"/>
    <lineage>
        <taxon>Bacteria</taxon>
        <taxon>Bacillati</taxon>
        <taxon>Actinomycetota</taxon>
        <taxon>Actinomycetes</taxon>
        <taxon>Streptosporangiales</taxon>
        <taxon>Thermomonosporaceae</taxon>
        <taxon>Actinomadura</taxon>
    </lineage>
</organism>
<dbReference type="EMBL" id="JADBDZ010000001">
    <property type="protein sequence ID" value="MBE1535616.1"/>
    <property type="molecule type" value="Genomic_DNA"/>
</dbReference>
<dbReference type="InterPro" id="IPR007921">
    <property type="entry name" value="CHAP_dom"/>
</dbReference>
<dbReference type="RefSeq" id="WP_225961349.1">
    <property type="nucleotide sequence ID" value="NZ_JADBDZ010000001.1"/>
</dbReference>
<evidence type="ECO:0000313" key="2">
    <source>
        <dbReference type="EMBL" id="MBE1535616.1"/>
    </source>
</evidence>
<comment type="caution">
    <text evidence="2">The sequence shown here is derived from an EMBL/GenBank/DDBJ whole genome shotgun (WGS) entry which is preliminary data.</text>
</comment>
<accession>A0ABR9JYF4</accession>
<dbReference type="Pfam" id="PF05257">
    <property type="entry name" value="CHAP"/>
    <property type="match status" value="1"/>
</dbReference>